<accession>A0ABS3Z1F6</accession>
<comment type="caution">
    <text evidence="1">The sequence shown here is derived from an EMBL/GenBank/DDBJ whole genome shotgun (WGS) entry which is preliminary data.</text>
</comment>
<dbReference type="Proteomes" id="UP000677244">
    <property type="component" value="Unassembled WGS sequence"/>
</dbReference>
<dbReference type="EMBL" id="JAGHKO010000011">
    <property type="protein sequence ID" value="MBO9204001.1"/>
    <property type="molecule type" value="Genomic_DNA"/>
</dbReference>
<evidence type="ECO:0000313" key="1">
    <source>
        <dbReference type="EMBL" id="MBO9204001.1"/>
    </source>
</evidence>
<protein>
    <submittedName>
        <fullName evidence="1">Epimerase</fullName>
    </submittedName>
</protein>
<organism evidence="1 2">
    <name type="scientific">Niastella soli</name>
    <dbReference type="NCBI Taxonomy" id="2821487"/>
    <lineage>
        <taxon>Bacteria</taxon>
        <taxon>Pseudomonadati</taxon>
        <taxon>Bacteroidota</taxon>
        <taxon>Chitinophagia</taxon>
        <taxon>Chitinophagales</taxon>
        <taxon>Chitinophagaceae</taxon>
        <taxon>Niastella</taxon>
    </lineage>
</organism>
<evidence type="ECO:0000313" key="2">
    <source>
        <dbReference type="Proteomes" id="UP000677244"/>
    </source>
</evidence>
<gene>
    <name evidence="1" type="ORF">J7I42_27190</name>
</gene>
<name>A0ABS3Z1F6_9BACT</name>
<dbReference type="RefSeq" id="WP_209142147.1">
    <property type="nucleotide sequence ID" value="NZ_JAGHKO010000011.1"/>
</dbReference>
<sequence length="120" mass="13853">MNEQLLNFGKQYIKEVRDNSIYTLENIINGKMKGELNQEMFRLINNLPQAQVELLKRVAYRMIDLTLHNTLNMFEQSDSWAISNVSEGVESINDISDGLAGELYTEDGWIKQFSEYPSSL</sequence>
<reference evidence="1 2" key="1">
    <citation type="submission" date="2021-03" db="EMBL/GenBank/DDBJ databases">
        <title>Assistant Professor.</title>
        <authorList>
            <person name="Huq M.A."/>
        </authorList>
    </citation>
    <scope>NUCLEOTIDE SEQUENCE [LARGE SCALE GENOMIC DNA]</scope>
    <source>
        <strain evidence="1 2">MAH-29</strain>
    </source>
</reference>
<proteinExistence type="predicted"/>
<keyword evidence="2" id="KW-1185">Reference proteome</keyword>